<evidence type="ECO:0000313" key="4">
    <source>
        <dbReference type="EMBL" id="HJB90085.1"/>
    </source>
</evidence>
<feature type="signal peptide" evidence="2">
    <location>
        <begin position="1"/>
        <end position="22"/>
    </location>
</feature>
<gene>
    <name evidence="4" type="ORF">H9763_01310</name>
</gene>
<evidence type="ECO:0000259" key="3">
    <source>
        <dbReference type="SMART" id="SM00849"/>
    </source>
</evidence>
<dbReference type="SMART" id="SM00849">
    <property type="entry name" value="Lactamase_B"/>
    <property type="match status" value="1"/>
</dbReference>
<protein>
    <submittedName>
        <fullName evidence="4">MBL fold metallo-hydrolase</fullName>
    </submittedName>
</protein>
<dbReference type="Gene3D" id="3.60.15.10">
    <property type="entry name" value="Ribonuclease Z/Hydroxyacylglutathione hydrolase-like"/>
    <property type="match status" value="1"/>
</dbReference>
<dbReference type="PANTHER" id="PTHR30619">
    <property type="entry name" value="DNA INTERNALIZATION/COMPETENCE PROTEIN COMEC/REC2"/>
    <property type="match status" value="1"/>
</dbReference>
<evidence type="ECO:0000256" key="2">
    <source>
        <dbReference type="SAM" id="SignalP"/>
    </source>
</evidence>
<evidence type="ECO:0000256" key="1">
    <source>
        <dbReference type="SAM" id="MobiDB-lite"/>
    </source>
</evidence>
<organism evidence="4 5">
    <name type="scientific">Candidatus Eisenbergiella merdigallinarum</name>
    <dbReference type="NCBI Taxonomy" id="2838552"/>
    <lineage>
        <taxon>Bacteria</taxon>
        <taxon>Bacillati</taxon>
        <taxon>Bacillota</taxon>
        <taxon>Clostridia</taxon>
        <taxon>Lachnospirales</taxon>
        <taxon>Lachnospiraceae</taxon>
        <taxon>Eisenbergiella</taxon>
    </lineage>
</organism>
<dbReference type="SUPFAM" id="SSF56281">
    <property type="entry name" value="Metallo-hydrolase/oxidoreductase"/>
    <property type="match status" value="1"/>
</dbReference>
<dbReference type="PANTHER" id="PTHR30619:SF1">
    <property type="entry name" value="RECOMBINATION PROTEIN 2"/>
    <property type="match status" value="1"/>
</dbReference>
<keyword evidence="2" id="KW-0732">Signal</keyword>
<evidence type="ECO:0000313" key="5">
    <source>
        <dbReference type="Proteomes" id="UP000886883"/>
    </source>
</evidence>
<dbReference type="CDD" id="cd07731">
    <property type="entry name" value="ComA-like_MBL-fold"/>
    <property type="match status" value="1"/>
</dbReference>
<feature type="domain" description="Metallo-beta-lactamase" evidence="3">
    <location>
        <begin position="73"/>
        <end position="276"/>
    </location>
</feature>
<name>A0A9D2MR38_9FIRM</name>
<accession>A0A9D2MR38</accession>
<feature type="compositionally biased region" description="Basic and acidic residues" evidence="1">
    <location>
        <begin position="321"/>
        <end position="331"/>
    </location>
</feature>
<proteinExistence type="predicted"/>
<dbReference type="Proteomes" id="UP000886883">
    <property type="component" value="Unassembled WGS sequence"/>
</dbReference>
<dbReference type="Pfam" id="PF00753">
    <property type="entry name" value="Lactamase_B"/>
    <property type="match status" value="1"/>
</dbReference>
<dbReference type="InterPro" id="IPR035681">
    <property type="entry name" value="ComA-like_MBL"/>
</dbReference>
<sequence length="331" mass="35640">MKRRWTALAGMLALLLLAGALAHFAGSSPGKSADGFLAESTADPMAESTEGSLTGSSAGSTDGLTMHYLDVGKCNCVLVKSADGRFMMIDAGSNGEDETREILEYLEDQGVETLDYLLITHPHKDHIRAAEAVLETFPAETVLMGDFEEETVGTKTFSGFLDFLEKSGQRVSVPEPGDVYPLGEGASFTILVQDDSAETAEEELNDCSTGLILEDEYQRFLFYGDGKEKAEEALQNSGYDLKSDVMMVAHHGGKGSTKKKMLEAVNPRIAVISCGLDDEGEMREPSDKVLERLEEAGVSVYRTDRDGTVVISGGSDGLTVRTKEQSARPGR</sequence>
<reference evidence="4" key="2">
    <citation type="submission" date="2021-04" db="EMBL/GenBank/DDBJ databases">
        <authorList>
            <person name="Gilroy R."/>
        </authorList>
    </citation>
    <scope>NUCLEOTIDE SEQUENCE</scope>
    <source>
        <strain evidence="4">USAMLcec3-2134</strain>
    </source>
</reference>
<feature type="chain" id="PRO_5039170700" evidence="2">
    <location>
        <begin position="23"/>
        <end position="331"/>
    </location>
</feature>
<reference evidence="4" key="1">
    <citation type="journal article" date="2021" name="PeerJ">
        <title>Extensive microbial diversity within the chicken gut microbiome revealed by metagenomics and culture.</title>
        <authorList>
            <person name="Gilroy R."/>
            <person name="Ravi A."/>
            <person name="Getino M."/>
            <person name="Pursley I."/>
            <person name="Horton D.L."/>
            <person name="Alikhan N.F."/>
            <person name="Baker D."/>
            <person name="Gharbi K."/>
            <person name="Hall N."/>
            <person name="Watson M."/>
            <person name="Adriaenssens E.M."/>
            <person name="Foster-Nyarko E."/>
            <person name="Jarju S."/>
            <person name="Secka A."/>
            <person name="Antonio M."/>
            <person name="Oren A."/>
            <person name="Chaudhuri R.R."/>
            <person name="La Ragione R."/>
            <person name="Hildebrand F."/>
            <person name="Pallen M.J."/>
        </authorList>
    </citation>
    <scope>NUCLEOTIDE SEQUENCE</scope>
    <source>
        <strain evidence="4">USAMLcec3-2134</strain>
    </source>
</reference>
<feature type="region of interest" description="Disordered" evidence="1">
    <location>
        <begin position="312"/>
        <end position="331"/>
    </location>
</feature>
<dbReference type="InterPro" id="IPR001279">
    <property type="entry name" value="Metallo-B-lactamas"/>
</dbReference>
<dbReference type="EMBL" id="DWXE01000005">
    <property type="protein sequence ID" value="HJB90085.1"/>
    <property type="molecule type" value="Genomic_DNA"/>
</dbReference>
<comment type="caution">
    <text evidence="4">The sequence shown here is derived from an EMBL/GenBank/DDBJ whole genome shotgun (WGS) entry which is preliminary data.</text>
</comment>
<dbReference type="AlphaFoldDB" id="A0A9D2MR38"/>
<dbReference type="InterPro" id="IPR052159">
    <property type="entry name" value="Competence_DNA_uptake"/>
</dbReference>
<dbReference type="InterPro" id="IPR036866">
    <property type="entry name" value="RibonucZ/Hydroxyglut_hydro"/>
</dbReference>